<dbReference type="InterPro" id="IPR001478">
    <property type="entry name" value="PDZ"/>
</dbReference>
<proteinExistence type="predicted"/>
<dbReference type="RefSeq" id="WP_167217527.1">
    <property type="nucleotide sequence ID" value="NZ_CP050063.1"/>
</dbReference>
<sequence length="419" mass="46962">MRALVLLLSFWIAGPAASATEPAIGNDDTYGFFFTHHRTSTRIPFQFQSNLIIISVCVNDADSLRLIVDTGVSHTIITDRRVFTKRPPTLARQIKIAGVGEGNSLTASVAINNTLSLGALRSGHHNLVILDEDVLKLSEYAGIAVHGLIGYELFANLVVTIDFQRREVILMQPEQYHYHRRKGERYPITVLERKAYTDALSIFDGARFQPLRVVLDTGAGQALLLNRFNRSALIPLPDKMVQVPLGSGFTGLISGTIGRFQKVCFGRYQLADMIVSFPDSSNFDLKLTGMPERQGNIGCELLRRFRVTFNYPDQFIVLKPVKRLINERFEHDMSGLELRAKGDNLHTYFVNKIIRNSPADQAGLRPGDELLLIDNIPATTLSISEIYRLLQAGEGKSIGLVVQRNRQQLTVRFMLKRLI</sequence>
<protein>
    <submittedName>
        <fullName evidence="5">PDZ domain-containing protein</fullName>
    </submittedName>
</protein>
<evidence type="ECO:0000313" key="6">
    <source>
        <dbReference type="Proteomes" id="UP000501802"/>
    </source>
</evidence>
<feature type="domain" description="Peptidase A2" evidence="4">
    <location>
        <begin position="64"/>
        <end position="100"/>
    </location>
</feature>
<keyword evidence="6" id="KW-1185">Reference proteome</keyword>
<dbReference type="Proteomes" id="UP000501802">
    <property type="component" value="Chromosome"/>
</dbReference>
<keyword evidence="1" id="KW-0378">Hydrolase</keyword>
<accession>A0A6G9AXP1</accession>
<dbReference type="Gene3D" id="2.30.42.10">
    <property type="match status" value="1"/>
</dbReference>
<dbReference type="InterPro" id="IPR001995">
    <property type="entry name" value="Peptidase_A2_cat"/>
</dbReference>
<dbReference type="PROSITE" id="PS50175">
    <property type="entry name" value="ASP_PROT_RETROV"/>
    <property type="match status" value="1"/>
</dbReference>
<dbReference type="SMART" id="SM00228">
    <property type="entry name" value="PDZ"/>
    <property type="match status" value="1"/>
</dbReference>
<organism evidence="5 6">
    <name type="scientific">Spirosoma aureum</name>
    <dbReference type="NCBI Taxonomy" id="2692134"/>
    <lineage>
        <taxon>Bacteria</taxon>
        <taxon>Pseudomonadati</taxon>
        <taxon>Bacteroidota</taxon>
        <taxon>Cytophagia</taxon>
        <taxon>Cytophagales</taxon>
        <taxon>Cytophagaceae</taxon>
        <taxon>Spirosoma</taxon>
    </lineage>
</organism>
<dbReference type="AlphaFoldDB" id="A0A6G9AXP1"/>
<dbReference type="SUPFAM" id="SSF50156">
    <property type="entry name" value="PDZ domain-like"/>
    <property type="match status" value="1"/>
</dbReference>
<dbReference type="Pfam" id="PF17820">
    <property type="entry name" value="PDZ_6"/>
    <property type="match status" value="1"/>
</dbReference>
<dbReference type="GO" id="GO:0006508">
    <property type="term" value="P:proteolysis"/>
    <property type="evidence" value="ECO:0007669"/>
    <property type="project" value="InterPro"/>
</dbReference>
<dbReference type="Pfam" id="PF13650">
    <property type="entry name" value="Asp_protease_2"/>
    <property type="match status" value="1"/>
</dbReference>
<dbReference type="Gene3D" id="2.40.70.10">
    <property type="entry name" value="Acid Proteases"/>
    <property type="match status" value="2"/>
</dbReference>
<keyword evidence="2" id="KW-0732">Signal</keyword>
<dbReference type="InterPro" id="IPR041489">
    <property type="entry name" value="PDZ_6"/>
</dbReference>
<evidence type="ECO:0000259" key="3">
    <source>
        <dbReference type="PROSITE" id="PS50106"/>
    </source>
</evidence>
<evidence type="ECO:0000259" key="4">
    <source>
        <dbReference type="PROSITE" id="PS50175"/>
    </source>
</evidence>
<name>A0A6G9AXP1_9BACT</name>
<reference evidence="5 6" key="1">
    <citation type="submission" date="2020-03" db="EMBL/GenBank/DDBJ databases">
        <authorList>
            <person name="Kim M.K."/>
        </authorList>
    </citation>
    <scope>NUCLEOTIDE SEQUENCE [LARGE SCALE GENOMIC DNA]</scope>
    <source>
        <strain evidence="5 6">BT328</strain>
    </source>
</reference>
<feature type="signal peptide" evidence="2">
    <location>
        <begin position="1"/>
        <end position="18"/>
    </location>
</feature>
<dbReference type="PROSITE" id="PS50106">
    <property type="entry name" value="PDZ"/>
    <property type="match status" value="1"/>
</dbReference>
<dbReference type="KEGG" id="spib:G8759_32680"/>
<evidence type="ECO:0000313" key="5">
    <source>
        <dbReference type="EMBL" id="QIP17055.1"/>
    </source>
</evidence>
<feature type="domain" description="PDZ" evidence="3">
    <location>
        <begin position="335"/>
        <end position="405"/>
    </location>
</feature>
<dbReference type="EMBL" id="CP050063">
    <property type="protein sequence ID" value="QIP17055.1"/>
    <property type="molecule type" value="Genomic_DNA"/>
</dbReference>
<dbReference type="InterPro" id="IPR036034">
    <property type="entry name" value="PDZ_sf"/>
</dbReference>
<evidence type="ECO:0000256" key="2">
    <source>
        <dbReference type="SAM" id="SignalP"/>
    </source>
</evidence>
<feature type="chain" id="PRO_5026079014" evidence="2">
    <location>
        <begin position="19"/>
        <end position="419"/>
    </location>
</feature>
<dbReference type="GO" id="GO:0004190">
    <property type="term" value="F:aspartic-type endopeptidase activity"/>
    <property type="evidence" value="ECO:0007669"/>
    <property type="project" value="InterPro"/>
</dbReference>
<evidence type="ECO:0000256" key="1">
    <source>
        <dbReference type="ARBA" id="ARBA00022801"/>
    </source>
</evidence>
<gene>
    <name evidence="5" type="ORF">G8759_32680</name>
</gene>
<dbReference type="InterPro" id="IPR021109">
    <property type="entry name" value="Peptidase_aspartic_dom_sf"/>
</dbReference>